<keyword evidence="2" id="KW-1185">Reference proteome</keyword>
<dbReference type="AlphaFoldDB" id="A0A2T5C4R0"/>
<evidence type="ECO:0000313" key="1">
    <source>
        <dbReference type="EMBL" id="PTN09823.1"/>
    </source>
</evidence>
<evidence type="ECO:0000313" key="2">
    <source>
        <dbReference type="Proteomes" id="UP000243525"/>
    </source>
</evidence>
<dbReference type="EMBL" id="QAAD01000003">
    <property type="protein sequence ID" value="PTN09823.1"/>
    <property type="molecule type" value="Genomic_DNA"/>
</dbReference>
<accession>A0A2T5C4R0</accession>
<gene>
    <name evidence="1" type="ORF">C8N47_103117</name>
</gene>
<name>A0A2T5C4R0_9BACT</name>
<comment type="caution">
    <text evidence="1">The sequence shown here is derived from an EMBL/GenBank/DDBJ whole genome shotgun (WGS) entry which is preliminary data.</text>
</comment>
<dbReference type="Proteomes" id="UP000243525">
    <property type="component" value="Unassembled WGS sequence"/>
</dbReference>
<reference evidence="1 2" key="1">
    <citation type="submission" date="2018-04" db="EMBL/GenBank/DDBJ databases">
        <title>Genomic Encyclopedia of Archaeal and Bacterial Type Strains, Phase II (KMG-II): from individual species to whole genera.</title>
        <authorList>
            <person name="Goeker M."/>
        </authorList>
    </citation>
    <scope>NUCLEOTIDE SEQUENCE [LARGE SCALE GENOMIC DNA]</scope>
    <source>
        <strain evidence="1 2">DSM 28823</strain>
    </source>
</reference>
<proteinExistence type="predicted"/>
<protein>
    <submittedName>
        <fullName evidence="1">Uncharacterized protein</fullName>
    </submittedName>
</protein>
<sequence length="69" mass="7635">MFLKRPKSNEKLPAIPEGCNLGSCGISVGEIPSRTGRENLRIAFGATQIEWLKPLQKDENPSGRTKDPR</sequence>
<organism evidence="1 2">
    <name type="scientific">Mangrovibacterium marinum</name>
    <dbReference type="NCBI Taxonomy" id="1639118"/>
    <lineage>
        <taxon>Bacteria</taxon>
        <taxon>Pseudomonadati</taxon>
        <taxon>Bacteroidota</taxon>
        <taxon>Bacteroidia</taxon>
        <taxon>Marinilabiliales</taxon>
        <taxon>Prolixibacteraceae</taxon>
        <taxon>Mangrovibacterium</taxon>
    </lineage>
</organism>